<accession>A0A4P7NHF8</accession>
<evidence type="ECO:0000256" key="2">
    <source>
        <dbReference type="ARBA" id="ARBA00022946"/>
    </source>
</evidence>
<dbReference type="InterPro" id="IPR057460">
    <property type="entry name" value="CAF17_C"/>
</dbReference>
<dbReference type="PANTHER" id="PTHR22602">
    <property type="entry name" value="TRANSFERASE CAF17, MITOCHONDRIAL-RELATED"/>
    <property type="match status" value="1"/>
</dbReference>
<gene>
    <name evidence="8" type="ORF">PoMZ_08265</name>
</gene>
<dbReference type="Pfam" id="PF25455">
    <property type="entry name" value="Beta-barrel_CAF17_C"/>
    <property type="match status" value="1"/>
</dbReference>
<dbReference type="PANTHER" id="PTHR22602:SF0">
    <property type="entry name" value="TRANSFERASE CAF17, MITOCHONDRIAL-RELATED"/>
    <property type="match status" value="1"/>
</dbReference>
<dbReference type="Proteomes" id="UP000294847">
    <property type="component" value="Chromosome 4"/>
</dbReference>
<evidence type="ECO:0000256" key="4">
    <source>
        <dbReference type="ARBA" id="ARBA00093447"/>
    </source>
</evidence>
<feature type="region of interest" description="Disordered" evidence="6">
    <location>
        <begin position="1"/>
        <end position="20"/>
    </location>
</feature>
<name>A0A4P7NHF8_PYROR</name>
<dbReference type="InterPro" id="IPR017703">
    <property type="entry name" value="YgfZ/GCV_T_CS"/>
</dbReference>
<dbReference type="InterPro" id="IPR027266">
    <property type="entry name" value="TrmE/GcvT-like"/>
</dbReference>
<keyword evidence="2" id="KW-0809">Transit peptide</keyword>
<evidence type="ECO:0000256" key="3">
    <source>
        <dbReference type="ARBA" id="ARBA00023128"/>
    </source>
</evidence>
<proteinExistence type="inferred from homology"/>
<dbReference type="NCBIfam" id="TIGR03317">
    <property type="entry name" value="ygfZ_signature"/>
    <property type="match status" value="1"/>
</dbReference>
<reference evidence="8 9" key="1">
    <citation type="journal article" date="2019" name="Mol. Biol. Evol.">
        <title>Blast fungal genomes show frequent chromosomal changes, gene gains and losses, and effector gene turnover.</title>
        <authorList>
            <person name="Gomez Luciano L.B."/>
            <person name="Jason Tsai I."/>
            <person name="Chuma I."/>
            <person name="Tosa Y."/>
            <person name="Chen Y.H."/>
            <person name="Li J.Y."/>
            <person name="Li M.Y."/>
            <person name="Jade Lu M.Y."/>
            <person name="Nakayashiki H."/>
            <person name="Li W.H."/>
        </authorList>
    </citation>
    <scope>NUCLEOTIDE SEQUENCE [LARGE SCALE GENOMIC DNA]</scope>
    <source>
        <strain evidence="8">MZ5-1-6</strain>
    </source>
</reference>
<dbReference type="GO" id="GO:0005759">
    <property type="term" value="C:mitochondrial matrix"/>
    <property type="evidence" value="ECO:0007669"/>
    <property type="project" value="UniProtKB-SubCell"/>
</dbReference>
<organism evidence="8 9">
    <name type="scientific">Pyricularia oryzae</name>
    <name type="common">Rice blast fungus</name>
    <name type="synonym">Magnaporthe oryzae</name>
    <dbReference type="NCBI Taxonomy" id="318829"/>
    <lineage>
        <taxon>Eukaryota</taxon>
        <taxon>Fungi</taxon>
        <taxon>Dikarya</taxon>
        <taxon>Ascomycota</taxon>
        <taxon>Pezizomycotina</taxon>
        <taxon>Sordariomycetes</taxon>
        <taxon>Sordariomycetidae</taxon>
        <taxon>Magnaporthales</taxon>
        <taxon>Pyriculariaceae</taxon>
        <taxon>Pyricularia</taxon>
    </lineage>
</organism>
<feature type="compositionally biased region" description="Basic residues" evidence="6">
    <location>
        <begin position="7"/>
        <end position="16"/>
    </location>
</feature>
<dbReference type="GO" id="GO:0016226">
    <property type="term" value="P:iron-sulfur cluster assembly"/>
    <property type="evidence" value="ECO:0007669"/>
    <property type="project" value="TreeGrafter"/>
</dbReference>
<dbReference type="AlphaFoldDB" id="A0A4P7NHF8"/>
<evidence type="ECO:0000256" key="5">
    <source>
        <dbReference type="ARBA" id="ARBA00093637"/>
    </source>
</evidence>
<evidence type="ECO:0000256" key="6">
    <source>
        <dbReference type="SAM" id="MobiDB-lite"/>
    </source>
</evidence>
<sequence>MQASRSATRHLLRHATRPPSGFVCRSCLSRRSSSTSASPRSPPPPPPTAGFTALKSRRLISVSGPDAAKYLQGVVTANIINNNKTGFYTAFLNAQGRVLHDVFIYPDASKDGEGFLIEVDATEAERLTRHIKRYKLRAKLNLRLLDDGEATVWQAWDDSKADFAPAVGMTTPVRDPRSPMLGYRVLTPGDHAQTPQLDLDPTPETSYRIRRYLQGVAEGQTEILREHALPAESNMDVTGAIDFRKGCYVGQELTIRTRHRGVVRKRILPCVLYDHFAAPERLEYKHDGVVTAEGVPPETSIGRATKRGRSTGKWLSGVGNIGLALCRLEIMTDLTLPGEPAAALESGNDEFVLTPKSDEDVGSEGAPFKVKAFVPDWLRQGLAAQTAGH</sequence>
<dbReference type="InterPro" id="IPR045179">
    <property type="entry name" value="YgfZ/GcvT"/>
</dbReference>
<evidence type="ECO:0000259" key="7">
    <source>
        <dbReference type="Pfam" id="PF25455"/>
    </source>
</evidence>
<protein>
    <recommendedName>
        <fullName evidence="5">Iron-sulfur cluster assembly factor IBA57 homolog, mitochondrial</fullName>
    </recommendedName>
</protein>
<dbReference type="OMA" id="NMLVAND"/>
<comment type="similarity">
    <text evidence="4">Belongs to the GcvT family. CAF17/IBA57 subfamily.</text>
</comment>
<keyword evidence="3" id="KW-0496">Mitochondrion</keyword>
<comment type="subcellular location">
    <subcellularLocation>
        <location evidence="1">Mitochondrion matrix</location>
    </subcellularLocation>
</comment>
<dbReference type="Gene3D" id="3.30.1360.120">
    <property type="entry name" value="Probable tRNA modification gtpase trme, domain 1"/>
    <property type="match status" value="1"/>
</dbReference>
<dbReference type="SMR" id="A0A4P7NHF8"/>
<evidence type="ECO:0000313" key="8">
    <source>
        <dbReference type="EMBL" id="QBZ61316.1"/>
    </source>
</evidence>
<dbReference type="SUPFAM" id="SSF103025">
    <property type="entry name" value="Folate-binding domain"/>
    <property type="match status" value="1"/>
</dbReference>
<feature type="domain" description="CAF17 C-terminal" evidence="7">
    <location>
        <begin position="264"/>
        <end position="379"/>
    </location>
</feature>
<dbReference type="EMBL" id="CP034207">
    <property type="protein sequence ID" value="QBZ61316.1"/>
    <property type="molecule type" value="Genomic_DNA"/>
</dbReference>
<evidence type="ECO:0000256" key="1">
    <source>
        <dbReference type="ARBA" id="ARBA00004305"/>
    </source>
</evidence>
<evidence type="ECO:0000313" key="9">
    <source>
        <dbReference type="Proteomes" id="UP000294847"/>
    </source>
</evidence>